<dbReference type="EMBL" id="BSUZ01000001">
    <property type="protein sequence ID" value="GMA85988.1"/>
    <property type="molecule type" value="Genomic_DNA"/>
</dbReference>
<evidence type="ECO:0000313" key="2">
    <source>
        <dbReference type="Proteomes" id="UP001157017"/>
    </source>
</evidence>
<name>A0ABQ6JCS3_9ACTN</name>
<dbReference type="Proteomes" id="UP001157017">
    <property type="component" value="Unassembled WGS sequence"/>
</dbReference>
<reference evidence="2" key="1">
    <citation type="journal article" date="2019" name="Int. J. Syst. Evol. Microbiol.">
        <title>The Global Catalogue of Microorganisms (GCM) 10K type strain sequencing project: providing services to taxonomists for standard genome sequencing and annotation.</title>
        <authorList>
            <consortium name="The Broad Institute Genomics Platform"/>
            <consortium name="The Broad Institute Genome Sequencing Center for Infectious Disease"/>
            <person name="Wu L."/>
            <person name="Ma J."/>
        </authorList>
    </citation>
    <scope>NUCLEOTIDE SEQUENCE [LARGE SCALE GENOMIC DNA]</scope>
    <source>
        <strain evidence="2">NBRC 108730</strain>
    </source>
</reference>
<accession>A0ABQ6JCS3</accession>
<sequence length="91" mass="9315">MSSVTTSTTVWPHVQPVLVDAGRVGAHAGGAGTAARRELAVAGEGAEEVLGTADEQVVVRHVAVVARERRGHRLAVGVTGETGRGVDELLP</sequence>
<gene>
    <name evidence="1" type="ORF">GCM10025868_12380</name>
</gene>
<comment type="caution">
    <text evidence="1">The sequence shown here is derived from an EMBL/GenBank/DDBJ whole genome shotgun (WGS) entry which is preliminary data.</text>
</comment>
<proteinExistence type="predicted"/>
<organism evidence="1 2">
    <name type="scientific">Angustibacter aerolatus</name>
    <dbReference type="NCBI Taxonomy" id="1162965"/>
    <lineage>
        <taxon>Bacteria</taxon>
        <taxon>Bacillati</taxon>
        <taxon>Actinomycetota</taxon>
        <taxon>Actinomycetes</taxon>
        <taxon>Kineosporiales</taxon>
        <taxon>Kineosporiaceae</taxon>
    </lineage>
</organism>
<protein>
    <submittedName>
        <fullName evidence="1">Uncharacterized protein</fullName>
    </submittedName>
</protein>
<evidence type="ECO:0000313" key="1">
    <source>
        <dbReference type="EMBL" id="GMA85988.1"/>
    </source>
</evidence>
<keyword evidence="2" id="KW-1185">Reference proteome</keyword>